<dbReference type="Gene3D" id="3.40.50.300">
    <property type="entry name" value="P-loop containing nucleotide triphosphate hydrolases"/>
    <property type="match status" value="1"/>
</dbReference>
<dbReference type="SMART" id="SM00490">
    <property type="entry name" value="HELICc"/>
    <property type="match status" value="1"/>
</dbReference>
<dbReference type="InterPro" id="IPR027417">
    <property type="entry name" value="P-loop_NTPase"/>
</dbReference>
<evidence type="ECO:0000256" key="1">
    <source>
        <dbReference type="ARBA" id="ARBA00022801"/>
    </source>
</evidence>
<dbReference type="GO" id="GO:0005524">
    <property type="term" value="F:ATP binding"/>
    <property type="evidence" value="ECO:0007669"/>
    <property type="project" value="InterPro"/>
</dbReference>
<dbReference type="Pfam" id="PF00271">
    <property type="entry name" value="Helicase_C"/>
    <property type="match status" value="1"/>
</dbReference>
<dbReference type="Proteomes" id="UP000076079">
    <property type="component" value="Chromosome"/>
</dbReference>
<dbReference type="SUPFAM" id="SSF52540">
    <property type="entry name" value="P-loop containing nucleoside triphosphate hydrolases"/>
    <property type="match status" value="1"/>
</dbReference>
<dbReference type="PROSITE" id="PS51192">
    <property type="entry name" value="HELICASE_ATP_BIND_1"/>
    <property type="match status" value="1"/>
</dbReference>
<dbReference type="CDD" id="cd18793">
    <property type="entry name" value="SF2_C_SNF"/>
    <property type="match status" value="1"/>
</dbReference>
<protein>
    <submittedName>
        <fullName evidence="4">RNA polymerase-associated protein RapA</fullName>
        <ecNumber evidence="4">3.6.4.-</ecNumber>
    </submittedName>
</protein>
<dbReference type="InterPro" id="IPR001650">
    <property type="entry name" value="Helicase_C-like"/>
</dbReference>
<dbReference type="Gene3D" id="3.40.50.10810">
    <property type="entry name" value="Tandem AAA-ATPase domain"/>
    <property type="match status" value="1"/>
</dbReference>
<evidence type="ECO:0000313" key="4">
    <source>
        <dbReference type="EMBL" id="AMY12764.1"/>
    </source>
</evidence>
<dbReference type="InterPro" id="IPR014001">
    <property type="entry name" value="Helicase_ATP-bd"/>
</dbReference>
<dbReference type="EMBL" id="CP015136">
    <property type="protein sequence ID" value="AMY12764.1"/>
    <property type="molecule type" value="Genomic_DNA"/>
</dbReference>
<evidence type="ECO:0000313" key="5">
    <source>
        <dbReference type="Proteomes" id="UP000076079"/>
    </source>
</evidence>
<reference evidence="5" key="2">
    <citation type="submission" date="2016-04" db="EMBL/GenBank/DDBJ databases">
        <title>First Complete Genome Sequence of a Subdivision 6 Acidobacterium.</title>
        <authorList>
            <person name="Huang S."/>
            <person name="Vieira S."/>
            <person name="Bunk B."/>
            <person name="Riedel T."/>
            <person name="Sproeer C."/>
            <person name="Overmann J."/>
        </authorList>
    </citation>
    <scope>NUCLEOTIDE SEQUENCE [LARGE SCALE GENOMIC DNA]</scope>
    <source>
        <strain evidence="5">DSM 100886 HEG_-6_39</strain>
    </source>
</reference>
<dbReference type="RefSeq" id="WP_110174193.1">
    <property type="nucleotide sequence ID" value="NZ_CP015136.1"/>
</dbReference>
<evidence type="ECO:0000259" key="2">
    <source>
        <dbReference type="PROSITE" id="PS51192"/>
    </source>
</evidence>
<dbReference type="OrthoDB" id="9814088at2"/>
<dbReference type="InterPro" id="IPR049730">
    <property type="entry name" value="SNF2/RAD54-like_C"/>
</dbReference>
<dbReference type="InterPro" id="IPR000330">
    <property type="entry name" value="SNF2_N"/>
</dbReference>
<dbReference type="GO" id="GO:0016787">
    <property type="term" value="F:hydrolase activity"/>
    <property type="evidence" value="ECO:0007669"/>
    <property type="project" value="UniProtKB-KW"/>
</dbReference>
<gene>
    <name evidence="4" type="primary">rapA_2</name>
    <name evidence="4" type="ORF">LuPra_06046</name>
</gene>
<evidence type="ECO:0000259" key="3">
    <source>
        <dbReference type="PROSITE" id="PS51194"/>
    </source>
</evidence>
<feature type="domain" description="Helicase C-terminal" evidence="3">
    <location>
        <begin position="430"/>
        <end position="587"/>
    </location>
</feature>
<sequence length="750" mass="81942">MLHTEVRPSDAAAPADGTSARVWCRARTWRVLDKRSAGGTTLWRLVRKAEVPRLIASPPDEVSAMRMGRRAVSRQTWIRDAVAHVRSHAPVWWPATATTLPVAALAWQLVPAMMVLSGHHRRVLLADAVGMGKTIQAGVLLHEIHAREPDATTLVITPATLVAQWATELRTRACLTPAVLDAAALRREAEYPRAMVDAARAGTCWLMSIDLLRQPDVVALLVRTRWTLLVVDEAHAAAPGTARLEAVSRVAGASVRMLLLTATPSAGGAADGLRRLGARAGEAPMPVVRRDASLLSRPHRRSLALRAGLDADHAALCARLDRFVERARVESGARGLLPALVLRRRASSCPAALRRSLERRLEVLGESATTGTPSVLPSLFEPDPFTSQDERDDEVMRVVAWSDATAERTELERLLELARQVPPAGRKLGCVRRLVRRCREPVVVFTAFLDTLRALRALLPAEGVVMVHGEQPDALRAHAIRSFTVGDAAVLLATDTAAEGLNLHARCRLVVHAEVPSSSRIFEQRTGRLDRYGQSRRVHAVIISSLTREDREAMERLQARTQRDKQWIAGAGATTCRRTAVAARRLALDVAQERPAAGAAPERDRDVPAIRACALPPRRWRRLVSRLELPIGTTAVWTATWRIAGGPELSASRVPVLVAGDSSGPPDLTSAARQGAMRGRVTRAVWLVRRLTRWEADAARAIEMDESMNAMPDLFADAPHGHEIRPTRRQPDLWATLEGETMIGPAAGVR</sequence>
<feature type="domain" description="Helicase ATP-binding" evidence="2">
    <location>
        <begin position="114"/>
        <end position="282"/>
    </location>
</feature>
<dbReference type="Pfam" id="PF00176">
    <property type="entry name" value="SNF2-rel_dom"/>
    <property type="match status" value="1"/>
</dbReference>
<dbReference type="InterPro" id="IPR038718">
    <property type="entry name" value="SNF2-like_sf"/>
</dbReference>
<name>A0A143PY58_LUTPR</name>
<accession>A0A143PY58</accession>
<dbReference type="KEGG" id="abac:LuPra_06046"/>
<dbReference type="SMART" id="SM00487">
    <property type="entry name" value="DEXDc"/>
    <property type="match status" value="1"/>
</dbReference>
<proteinExistence type="predicted"/>
<keyword evidence="5" id="KW-1185">Reference proteome</keyword>
<dbReference type="AlphaFoldDB" id="A0A143PY58"/>
<reference evidence="4 5" key="1">
    <citation type="journal article" date="2016" name="Genome Announc.">
        <title>First Complete Genome Sequence of a Subdivision 6 Acidobacterium Strain.</title>
        <authorList>
            <person name="Huang S."/>
            <person name="Vieira S."/>
            <person name="Bunk B."/>
            <person name="Riedel T."/>
            <person name="Sproer C."/>
            <person name="Overmann J."/>
        </authorList>
    </citation>
    <scope>NUCLEOTIDE SEQUENCE [LARGE SCALE GENOMIC DNA]</scope>
    <source>
        <strain evidence="5">DSM 100886 HEG_-6_39</strain>
    </source>
</reference>
<dbReference type="PANTHER" id="PTHR45766">
    <property type="entry name" value="DNA ANNEALING HELICASE AND ENDONUCLEASE ZRANB3 FAMILY MEMBER"/>
    <property type="match status" value="1"/>
</dbReference>
<dbReference type="PROSITE" id="PS51194">
    <property type="entry name" value="HELICASE_CTER"/>
    <property type="match status" value="1"/>
</dbReference>
<organism evidence="4 5">
    <name type="scientific">Luteitalea pratensis</name>
    <dbReference type="NCBI Taxonomy" id="1855912"/>
    <lineage>
        <taxon>Bacteria</taxon>
        <taxon>Pseudomonadati</taxon>
        <taxon>Acidobacteriota</taxon>
        <taxon>Vicinamibacteria</taxon>
        <taxon>Vicinamibacterales</taxon>
        <taxon>Vicinamibacteraceae</taxon>
        <taxon>Luteitalea</taxon>
    </lineage>
</organism>
<keyword evidence="1 4" id="KW-0378">Hydrolase</keyword>
<dbReference type="EC" id="3.6.4.-" evidence="4"/>
<dbReference type="STRING" id="1855912.LuPra_06046"/>
<dbReference type="PANTHER" id="PTHR45766:SF6">
    <property type="entry name" value="SWI_SNF-RELATED MATRIX-ASSOCIATED ACTIN-DEPENDENT REGULATOR OF CHROMATIN SUBFAMILY A-LIKE PROTEIN 1"/>
    <property type="match status" value="1"/>
</dbReference>